<comment type="caution">
    <text evidence="7">The sequence shown here is derived from an EMBL/GenBank/DDBJ whole genome shotgun (WGS) entry which is preliminary data.</text>
</comment>
<feature type="transmembrane region" description="Helical" evidence="6">
    <location>
        <begin position="357"/>
        <end position="378"/>
    </location>
</feature>
<keyword evidence="4 6" id="KW-1133">Transmembrane helix</keyword>
<dbReference type="PANTHER" id="PTHR30250:SF11">
    <property type="entry name" value="O-ANTIGEN TRANSPORTER-RELATED"/>
    <property type="match status" value="1"/>
</dbReference>
<dbReference type="GO" id="GO:0005886">
    <property type="term" value="C:plasma membrane"/>
    <property type="evidence" value="ECO:0007669"/>
    <property type="project" value="UniProtKB-SubCell"/>
</dbReference>
<evidence type="ECO:0000313" key="7">
    <source>
        <dbReference type="EMBL" id="RMX24907.1"/>
    </source>
</evidence>
<protein>
    <submittedName>
        <fullName evidence="7">Polysaccharide biosynthesis protein</fullName>
    </submittedName>
</protein>
<evidence type="ECO:0000256" key="1">
    <source>
        <dbReference type="ARBA" id="ARBA00004651"/>
    </source>
</evidence>
<proteinExistence type="predicted"/>
<dbReference type="AlphaFoldDB" id="A0A3M6SBW0"/>
<reference evidence="7 8" key="1">
    <citation type="journal article" date="2018" name="J Appl Environ Microbiol">
        <title>The gut symbionts Lactobacillus reuteri R2lc and 2010 encode a polyketide synthase cluster that activates the mammalian aryl-hydrocarbon receptor.</title>
        <authorList>
            <person name="Ozcam M."/>
            <person name="Roos S."/>
            <person name="Van Pijkeren J.P."/>
        </authorList>
    </citation>
    <scope>NUCLEOTIDE SEQUENCE [LARGE SCALE GENOMIC DNA]</scope>
    <source>
        <strain evidence="7 8">R2lc</strain>
    </source>
</reference>
<comment type="subcellular location">
    <subcellularLocation>
        <location evidence="1">Cell membrane</location>
        <topology evidence="1">Multi-pass membrane protein</topology>
    </subcellularLocation>
</comment>
<dbReference type="Proteomes" id="UP000276940">
    <property type="component" value="Unassembled WGS sequence"/>
</dbReference>
<sequence>MKKYIYLIKNMGLLTISSFGSKLLSFFLVPLYTSILTTKDYGIYDVFNTTIMLLIPILTSGMLEAVLRFPLTDKKNKNEIYLIGAKHLLRGFIILVLIYLVNYFFPVSIILKQYGILFLAMYFTAAASQLLQNYARGIEMVAALAISGIIGAVTVIALNIWFLIFLKWGLVGYFLANIVGMLLTTIYLLFALSVWKINPFKKITNKKLEKSMIDYAIPTIANSISWWVNNAADRYIIIGLFGLATNGIYSVSYKIPSIMTVFQNIFNQAWSISAVQEFDPNDSKGFYKNIYRMTNFFMVIVCSGLILTTKIFAKILYQGQFYTAWKYVPFLLISVLFGSLVGVLSGVFVAVKDSKRLGVSTVIGAFINIVSGVLLSLIFGPIGAALGTTLSYVVVWIIRLIDIRKYMHLSINLCRDICTYILLFIQALCILFTKSTMTTYLLQTIFFFIILITNYEEVRTLLKKIKH</sequence>
<keyword evidence="3 6" id="KW-0812">Transmembrane</keyword>
<feature type="transmembrane region" description="Helical" evidence="6">
    <location>
        <begin position="111"/>
        <end position="131"/>
    </location>
</feature>
<dbReference type="Pfam" id="PF01943">
    <property type="entry name" value="Polysacc_synt"/>
    <property type="match status" value="1"/>
</dbReference>
<gene>
    <name evidence="7" type="ORF">C5O77_07190</name>
</gene>
<feature type="transmembrane region" description="Helical" evidence="6">
    <location>
        <begin position="384"/>
        <end position="401"/>
    </location>
</feature>
<dbReference type="InterPro" id="IPR050833">
    <property type="entry name" value="Poly_Biosynth_Transport"/>
</dbReference>
<organism evidence="7 8">
    <name type="scientific">Limosilactobacillus reuteri</name>
    <name type="common">Lactobacillus reuteri</name>
    <dbReference type="NCBI Taxonomy" id="1598"/>
    <lineage>
        <taxon>Bacteria</taxon>
        <taxon>Bacillati</taxon>
        <taxon>Bacillota</taxon>
        <taxon>Bacilli</taxon>
        <taxon>Lactobacillales</taxon>
        <taxon>Lactobacillaceae</taxon>
        <taxon>Limosilactobacillus</taxon>
    </lineage>
</organism>
<evidence type="ECO:0000256" key="4">
    <source>
        <dbReference type="ARBA" id="ARBA00022989"/>
    </source>
</evidence>
<evidence type="ECO:0000256" key="3">
    <source>
        <dbReference type="ARBA" id="ARBA00022692"/>
    </source>
</evidence>
<dbReference type="EMBL" id="PTLS01000035">
    <property type="protein sequence ID" value="RMX24907.1"/>
    <property type="molecule type" value="Genomic_DNA"/>
</dbReference>
<feature type="transmembrane region" description="Helical" evidence="6">
    <location>
        <begin position="329"/>
        <end position="350"/>
    </location>
</feature>
<feature type="transmembrane region" description="Helical" evidence="6">
    <location>
        <begin position="12"/>
        <end position="35"/>
    </location>
</feature>
<evidence type="ECO:0000256" key="2">
    <source>
        <dbReference type="ARBA" id="ARBA00022475"/>
    </source>
</evidence>
<feature type="transmembrane region" description="Helical" evidence="6">
    <location>
        <begin position="296"/>
        <end position="317"/>
    </location>
</feature>
<dbReference type="RefSeq" id="WP_124216381.1">
    <property type="nucleotide sequence ID" value="NZ_PTLS01000035.1"/>
</dbReference>
<evidence type="ECO:0000313" key="8">
    <source>
        <dbReference type="Proteomes" id="UP000276940"/>
    </source>
</evidence>
<evidence type="ECO:0000256" key="6">
    <source>
        <dbReference type="SAM" id="Phobius"/>
    </source>
</evidence>
<name>A0A3M6SBW0_LIMRT</name>
<feature type="transmembrane region" description="Helical" evidence="6">
    <location>
        <begin position="170"/>
        <end position="192"/>
    </location>
</feature>
<evidence type="ECO:0000256" key="5">
    <source>
        <dbReference type="ARBA" id="ARBA00023136"/>
    </source>
</evidence>
<accession>A0A3M6SBW0</accession>
<dbReference type="PANTHER" id="PTHR30250">
    <property type="entry name" value="PST FAMILY PREDICTED COLANIC ACID TRANSPORTER"/>
    <property type="match status" value="1"/>
</dbReference>
<feature type="transmembrane region" description="Helical" evidence="6">
    <location>
        <begin position="143"/>
        <end position="164"/>
    </location>
</feature>
<dbReference type="InterPro" id="IPR002797">
    <property type="entry name" value="Polysacc_synth"/>
</dbReference>
<feature type="transmembrane region" description="Helical" evidence="6">
    <location>
        <begin position="47"/>
        <end position="67"/>
    </location>
</feature>
<feature type="transmembrane region" description="Helical" evidence="6">
    <location>
        <begin position="413"/>
        <end position="433"/>
    </location>
</feature>
<keyword evidence="5 6" id="KW-0472">Membrane</keyword>
<feature type="transmembrane region" description="Helical" evidence="6">
    <location>
        <begin position="88"/>
        <end position="105"/>
    </location>
</feature>
<keyword evidence="2" id="KW-1003">Cell membrane</keyword>